<protein>
    <recommendedName>
        <fullName evidence="2">DH domain-containing protein</fullName>
    </recommendedName>
</protein>
<evidence type="ECO:0000259" key="2">
    <source>
        <dbReference type="PROSITE" id="PS50010"/>
    </source>
</evidence>
<dbReference type="AlphaFoldDB" id="A0AAD7F4M0"/>
<feature type="region of interest" description="Disordered" evidence="1">
    <location>
        <begin position="942"/>
        <end position="961"/>
    </location>
</feature>
<dbReference type="Pfam" id="PF00621">
    <property type="entry name" value="RhoGEF"/>
    <property type="match status" value="2"/>
</dbReference>
<dbReference type="InterPro" id="IPR035899">
    <property type="entry name" value="DBL_dom_sf"/>
</dbReference>
<feature type="compositionally biased region" description="Polar residues" evidence="1">
    <location>
        <begin position="878"/>
        <end position="901"/>
    </location>
</feature>
<dbReference type="SUPFAM" id="SSF50729">
    <property type="entry name" value="PH domain-like"/>
    <property type="match status" value="1"/>
</dbReference>
<evidence type="ECO:0000256" key="1">
    <source>
        <dbReference type="SAM" id="MobiDB-lite"/>
    </source>
</evidence>
<feature type="compositionally biased region" description="Basic residues" evidence="1">
    <location>
        <begin position="942"/>
        <end position="954"/>
    </location>
</feature>
<comment type="caution">
    <text evidence="3">The sequence shown here is derived from an EMBL/GenBank/DDBJ whole genome shotgun (WGS) entry which is preliminary data.</text>
</comment>
<feature type="compositionally biased region" description="Low complexity" evidence="1">
    <location>
        <begin position="1004"/>
        <end position="1013"/>
    </location>
</feature>
<proteinExistence type="predicted"/>
<feature type="region of interest" description="Disordered" evidence="1">
    <location>
        <begin position="838"/>
        <end position="901"/>
    </location>
</feature>
<feature type="compositionally biased region" description="Polar residues" evidence="1">
    <location>
        <begin position="125"/>
        <end position="134"/>
    </location>
</feature>
<gene>
    <name evidence="3" type="ORF">DFH08DRAFT_1071169</name>
</gene>
<feature type="compositionally biased region" description="Low complexity" evidence="1">
    <location>
        <begin position="857"/>
        <end position="877"/>
    </location>
</feature>
<evidence type="ECO:0000313" key="4">
    <source>
        <dbReference type="Proteomes" id="UP001218218"/>
    </source>
</evidence>
<dbReference type="GO" id="GO:0005085">
    <property type="term" value="F:guanyl-nucleotide exchange factor activity"/>
    <property type="evidence" value="ECO:0007669"/>
    <property type="project" value="InterPro"/>
</dbReference>
<feature type="domain" description="DH" evidence="2">
    <location>
        <begin position="166"/>
        <end position="490"/>
    </location>
</feature>
<evidence type="ECO:0000313" key="3">
    <source>
        <dbReference type="EMBL" id="KAJ7368469.1"/>
    </source>
</evidence>
<dbReference type="InterPro" id="IPR000219">
    <property type="entry name" value="DH_dom"/>
</dbReference>
<dbReference type="EMBL" id="JARIHO010000001">
    <property type="protein sequence ID" value="KAJ7368469.1"/>
    <property type="molecule type" value="Genomic_DNA"/>
</dbReference>
<dbReference type="Proteomes" id="UP001218218">
    <property type="component" value="Unassembled WGS sequence"/>
</dbReference>
<dbReference type="Gene3D" id="2.30.29.30">
    <property type="entry name" value="Pleckstrin-homology domain (PH domain)/Phosphotyrosine-binding domain (PTB)"/>
    <property type="match status" value="1"/>
</dbReference>
<feature type="region of interest" description="Disordered" evidence="1">
    <location>
        <begin position="715"/>
        <end position="742"/>
    </location>
</feature>
<dbReference type="SUPFAM" id="SSF48065">
    <property type="entry name" value="DBL homology domain (DH-domain)"/>
    <property type="match status" value="1"/>
</dbReference>
<dbReference type="Gene3D" id="1.20.900.10">
    <property type="entry name" value="Dbl homology (DH) domain"/>
    <property type="match status" value="1"/>
</dbReference>
<organism evidence="3 4">
    <name type="scientific">Mycena albidolilacea</name>
    <dbReference type="NCBI Taxonomy" id="1033008"/>
    <lineage>
        <taxon>Eukaryota</taxon>
        <taxon>Fungi</taxon>
        <taxon>Dikarya</taxon>
        <taxon>Basidiomycota</taxon>
        <taxon>Agaricomycotina</taxon>
        <taxon>Agaricomycetes</taxon>
        <taxon>Agaricomycetidae</taxon>
        <taxon>Agaricales</taxon>
        <taxon>Marasmiineae</taxon>
        <taxon>Mycenaceae</taxon>
        <taxon>Mycena</taxon>
    </lineage>
</organism>
<feature type="region of interest" description="Disordered" evidence="1">
    <location>
        <begin position="42"/>
        <end position="66"/>
    </location>
</feature>
<dbReference type="PROSITE" id="PS50010">
    <property type="entry name" value="DH_2"/>
    <property type="match status" value="1"/>
</dbReference>
<feature type="region of interest" description="Disordered" evidence="1">
    <location>
        <begin position="988"/>
        <end position="1013"/>
    </location>
</feature>
<dbReference type="InterPro" id="IPR011993">
    <property type="entry name" value="PH-like_dom_sf"/>
</dbReference>
<feature type="region of interest" description="Disordered" evidence="1">
    <location>
        <begin position="106"/>
        <end position="134"/>
    </location>
</feature>
<keyword evidence="4" id="KW-1185">Reference proteome</keyword>
<dbReference type="PANTHER" id="PTHR45818:SF3">
    <property type="entry name" value="PROTEIN VAV"/>
    <property type="match status" value="1"/>
</dbReference>
<dbReference type="GO" id="GO:0005737">
    <property type="term" value="C:cytoplasm"/>
    <property type="evidence" value="ECO:0007669"/>
    <property type="project" value="TreeGrafter"/>
</dbReference>
<accession>A0AAD7F4M0</accession>
<feature type="region of interest" description="Disordered" evidence="1">
    <location>
        <begin position="363"/>
        <end position="393"/>
    </location>
</feature>
<reference evidence="3" key="1">
    <citation type="submission" date="2023-03" db="EMBL/GenBank/DDBJ databases">
        <title>Massive genome expansion in bonnet fungi (Mycena s.s.) driven by repeated elements and novel gene families across ecological guilds.</title>
        <authorList>
            <consortium name="Lawrence Berkeley National Laboratory"/>
            <person name="Harder C.B."/>
            <person name="Miyauchi S."/>
            <person name="Viragh M."/>
            <person name="Kuo A."/>
            <person name="Thoen E."/>
            <person name="Andreopoulos B."/>
            <person name="Lu D."/>
            <person name="Skrede I."/>
            <person name="Drula E."/>
            <person name="Henrissat B."/>
            <person name="Morin E."/>
            <person name="Kohler A."/>
            <person name="Barry K."/>
            <person name="LaButti K."/>
            <person name="Morin E."/>
            <person name="Salamov A."/>
            <person name="Lipzen A."/>
            <person name="Mereny Z."/>
            <person name="Hegedus B."/>
            <person name="Baldrian P."/>
            <person name="Stursova M."/>
            <person name="Weitz H."/>
            <person name="Taylor A."/>
            <person name="Grigoriev I.V."/>
            <person name="Nagy L.G."/>
            <person name="Martin F."/>
            <person name="Kauserud H."/>
        </authorList>
    </citation>
    <scope>NUCLEOTIDE SEQUENCE</scope>
    <source>
        <strain evidence="3">CBHHK002</strain>
    </source>
</reference>
<dbReference type="SMART" id="SM00325">
    <property type="entry name" value="RhoGEF"/>
    <property type="match status" value="1"/>
</dbReference>
<name>A0AAD7F4M0_9AGAR</name>
<sequence>MSTPSILDRRSLRNYPAPSDHRLTISGFLPMPPISASPVCTPTSTMNTGEILPKSPSSDLSGTGPADMDLSHVPTWVATPPTPPAKGVRRAVTCLVRRASPLSPSFSFPATSSDNSAPRRLRATSAGSPLPQSDVTRVHRVSAPEPDLGSERDDAWDVAKAKDDVRKYHALMELLSTELSYLEDLRALFSIYSRHLPTLCRTPSVTFGRNSRNNSYTHLPKTSVLSDQALHPLTTLHTKSKRSPRAIFTNSEVDLLTRNAEEILQLHENFVEELRAAVLPLGFPMEPSLVGPLDEKELIRNIDAAVGEVSTKFATQASRFNAYQLFCTGHTEALQLVHRAQHQHPLEWEAYEQRCASLIANMGDGSESRPESIRSPASICSSSSDGEEQLRKRTTSLTSLDGAVRRVRSRANSKEGSLNRRKDKNSRRLAFLDYMIKPIQRICKYPLLLDQLRLGKTLRLMSHAARPHAHIAVESAAQAMRHVASAVDEARHRQDVKMQSSLIISRIALANPASATSHMSTTSSTYPTVQILTPSFLSSLGTCLLAGSLDVMHYQSAKPSSNGTNINAKYLGAFLYLGGYLILVKVTKGKVYEPRHWFPLADFNVVDLEEEDTSLPCTFSLACNGHQFDLTAACQREKDAWLSSIHESRGVHSPTWINEPTPSIHYDGKGDLVPSTLDGPFEMIHALPTIQSLPELTLDDGPELTESVLAALSQSRYPMPEVPSKSEPAHSRRSSSTSVKAIFNPSSESDTIVIRRSSPIARSQVDQGLQDIISEPILAARSYATTRDELFQAPRILRTSGSFGRSSSALSLTGLTKNRLSRHESVRVPRKKSFADDVISMKASSRQKRRPRRLSIASAESAFPPPSDFSASESPFSQCSSSMSNLTTPDEPTPGSNGHQTLRLSAATSVPSLTLTSAPPAVIQRSSRSEHYKTLTQGILKHWNKGSRHRRSRSAPHDQNVPEAAVSDDAMVTEQSPVEFGAPLSLVVSPEPEDAGLPPPTPRAAESAGGYAAESAPVTFRHSSVENIVPRSNKRSSIFKRLKGLTPIPAP</sequence>
<feature type="compositionally biased region" description="Low complexity" evidence="1">
    <location>
        <begin position="373"/>
        <end position="384"/>
    </location>
</feature>
<dbReference type="PANTHER" id="PTHR45818">
    <property type="entry name" value="PROTEIN VAV"/>
    <property type="match status" value="1"/>
</dbReference>